<proteinExistence type="predicted"/>
<dbReference type="Proteomes" id="UP000886501">
    <property type="component" value="Unassembled WGS sequence"/>
</dbReference>
<reference evidence="1" key="1">
    <citation type="submission" date="2019-10" db="EMBL/GenBank/DDBJ databases">
        <authorList>
            <consortium name="DOE Joint Genome Institute"/>
            <person name="Kuo A."/>
            <person name="Miyauchi S."/>
            <person name="Kiss E."/>
            <person name="Drula E."/>
            <person name="Kohler A."/>
            <person name="Sanchez-Garcia M."/>
            <person name="Andreopoulos B."/>
            <person name="Barry K.W."/>
            <person name="Bonito G."/>
            <person name="Buee M."/>
            <person name="Carver A."/>
            <person name="Chen C."/>
            <person name="Cichocki N."/>
            <person name="Clum A."/>
            <person name="Culley D."/>
            <person name="Crous P.W."/>
            <person name="Fauchery L."/>
            <person name="Girlanda M."/>
            <person name="Hayes R."/>
            <person name="Keri Z."/>
            <person name="Labutti K."/>
            <person name="Lipzen A."/>
            <person name="Lombard V."/>
            <person name="Magnuson J."/>
            <person name="Maillard F."/>
            <person name="Morin E."/>
            <person name="Murat C."/>
            <person name="Nolan M."/>
            <person name="Ohm R."/>
            <person name="Pangilinan J."/>
            <person name="Pereira M."/>
            <person name="Perotto S."/>
            <person name="Peter M."/>
            <person name="Riley R."/>
            <person name="Sitrit Y."/>
            <person name="Stielow B."/>
            <person name="Szollosi G."/>
            <person name="Zifcakova L."/>
            <person name="Stursova M."/>
            <person name="Spatafora J.W."/>
            <person name="Tedersoo L."/>
            <person name="Vaario L.-M."/>
            <person name="Yamada A."/>
            <person name="Yan M."/>
            <person name="Wang P."/>
            <person name="Xu J."/>
            <person name="Bruns T."/>
            <person name="Baldrian P."/>
            <person name="Vilgalys R."/>
            <person name="Henrissat B."/>
            <person name="Grigoriev I.V."/>
            <person name="Hibbett D."/>
            <person name="Nagy L.G."/>
            <person name="Martin F.M."/>
        </authorList>
    </citation>
    <scope>NUCLEOTIDE SEQUENCE</scope>
    <source>
        <strain evidence="1">P2</strain>
    </source>
</reference>
<accession>A0ACB6Z3T1</accession>
<dbReference type="EMBL" id="MU118146">
    <property type="protein sequence ID" value="KAF9644331.1"/>
    <property type="molecule type" value="Genomic_DNA"/>
</dbReference>
<keyword evidence="2" id="KW-1185">Reference proteome</keyword>
<protein>
    <submittedName>
        <fullName evidence="1">Uncharacterized protein</fullName>
    </submittedName>
</protein>
<evidence type="ECO:0000313" key="1">
    <source>
        <dbReference type="EMBL" id="KAF9644331.1"/>
    </source>
</evidence>
<gene>
    <name evidence="1" type="ORF">BDM02DRAFT_3122068</name>
</gene>
<sequence length="78" mass="9555">MVESRYYRKLSPENIVHYKSEHTVKLRKELGDFEQRYKAWIVWTIVTPKDPIERAHVIEFWFEVAKVREITPFRGFKT</sequence>
<name>A0ACB6Z3T1_THEGA</name>
<comment type="caution">
    <text evidence="1">The sequence shown here is derived from an EMBL/GenBank/DDBJ whole genome shotgun (WGS) entry which is preliminary data.</text>
</comment>
<reference evidence="1" key="2">
    <citation type="journal article" date="2020" name="Nat. Commun.">
        <title>Large-scale genome sequencing of mycorrhizal fungi provides insights into the early evolution of symbiotic traits.</title>
        <authorList>
            <person name="Miyauchi S."/>
            <person name="Kiss E."/>
            <person name="Kuo A."/>
            <person name="Drula E."/>
            <person name="Kohler A."/>
            <person name="Sanchez-Garcia M."/>
            <person name="Morin E."/>
            <person name="Andreopoulos B."/>
            <person name="Barry K.W."/>
            <person name="Bonito G."/>
            <person name="Buee M."/>
            <person name="Carver A."/>
            <person name="Chen C."/>
            <person name="Cichocki N."/>
            <person name="Clum A."/>
            <person name="Culley D."/>
            <person name="Crous P.W."/>
            <person name="Fauchery L."/>
            <person name="Girlanda M."/>
            <person name="Hayes R.D."/>
            <person name="Keri Z."/>
            <person name="LaButti K."/>
            <person name="Lipzen A."/>
            <person name="Lombard V."/>
            <person name="Magnuson J."/>
            <person name="Maillard F."/>
            <person name="Murat C."/>
            <person name="Nolan M."/>
            <person name="Ohm R.A."/>
            <person name="Pangilinan J."/>
            <person name="Pereira M.F."/>
            <person name="Perotto S."/>
            <person name="Peter M."/>
            <person name="Pfister S."/>
            <person name="Riley R."/>
            <person name="Sitrit Y."/>
            <person name="Stielow J.B."/>
            <person name="Szollosi G."/>
            <person name="Zifcakova L."/>
            <person name="Stursova M."/>
            <person name="Spatafora J.W."/>
            <person name="Tedersoo L."/>
            <person name="Vaario L.M."/>
            <person name="Yamada A."/>
            <person name="Yan M."/>
            <person name="Wang P."/>
            <person name="Xu J."/>
            <person name="Bruns T."/>
            <person name="Baldrian P."/>
            <person name="Vilgalys R."/>
            <person name="Dunand C."/>
            <person name="Henrissat B."/>
            <person name="Grigoriev I.V."/>
            <person name="Hibbett D."/>
            <person name="Nagy L.G."/>
            <person name="Martin F.M."/>
        </authorList>
    </citation>
    <scope>NUCLEOTIDE SEQUENCE</scope>
    <source>
        <strain evidence="1">P2</strain>
    </source>
</reference>
<evidence type="ECO:0000313" key="2">
    <source>
        <dbReference type="Proteomes" id="UP000886501"/>
    </source>
</evidence>
<organism evidence="1 2">
    <name type="scientific">Thelephora ganbajun</name>
    <name type="common">Ganba fungus</name>
    <dbReference type="NCBI Taxonomy" id="370292"/>
    <lineage>
        <taxon>Eukaryota</taxon>
        <taxon>Fungi</taxon>
        <taxon>Dikarya</taxon>
        <taxon>Basidiomycota</taxon>
        <taxon>Agaricomycotina</taxon>
        <taxon>Agaricomycetes</taxon>
        <taxon>Thelephorales</taxon>
        <taxon>Thelephoraceae</taxon>
        <taxon>Thelephora</taxon>
    </lineage>
</organism>